<evidence type="ECO:0000313" key="2">
    <source>
        <dbReference type="EMBL" id="EMI54684.1"/>
    </source>
</evidence>
<dbReference type="Pfam" id="PF12728">
    <property type="entry name" value="HTH_17"/>
    <property type="match status" value="1"/>
</dbReference>
<dbReference type="RefSeq" id="WP_008681523.1">
    <property type="nucleotide sequence ID" value="NZ_ANOH01000263.1"/>
</dbReference>
<gene>
    <name evidence="2" type="ORF">RSSM_03800</name>
</gene>
<dbReference type="Gene3D" id="1.10.238.160">
    <property type="match status" value="1"/>
</dbReference>
<dbReference type="Proteomes" id="UP000011885">
    <property type="component" value="Unassembled WGS sequence"/>
</dbReference>
<accession>M5U075</accession>
<sequence>MLSVDDIAKGFLGCSPRHVRRLVDSGAMPKPIRLGSLLRWPRGQIEQWIQEGCPNSRGGQR</sequence>
<feature type="domain" description="Helix-turn-helix" evidence="1">
    <location>
        <begin position="1"/>
        <end position="51"/>
    </location>
</feature>
<dbReference type="EMBL" id="ANOH01000263">
    <property type="protein sequence ID" value="EMI54684.1"/>
    <property type="molecule type" value="Genomic_DNA"/>
</dbReference>
<evidence type="ECO:0000259" key="1">
    <source>
        <dbReference type="Pfam" id="PF12728"/>
    </source>
</evidence>
<organism evidence="2 3">
    <name type="scientific">Rhodopirellula sallentina SM41</name>
    <dbReference type="NCBI Taxonomy" id="1263870"/>
    <lineage>
        <taxon>Bacteria</taxon>
        <taxon>Pseudomonadati</taxon>
        <taxon>Planctomycetota</taxon>
        <taxon>Planctomycetia</taxon>
        <taxon>Pirellulales</taxon>
        <taxon>Pirellulaceae</taxon>
        <taxon>Rhodopirellula</taxon>
    </lineage>
</organism>
<protein>
    <recommendedName>
        <fullName evidence="1">Helix-turn-helix domain-containing protein</fullName>
    </recommendedName>
</protein>
<keyword evidence="3" id="KW-1185">Reference proteome</keyword>
<dbReference type="InterPro" id="IPR041657">
    <property type="entry name" value="HTH_17"/>
</dbReference>
<comment type="caution">
    <text evidence="2">The sequence shown here is derived from an EMBL/GenBank/DDBJ whole genome shotgun (WGS) entry which is preliminary data.</text>
</comment>
<proteinExistence type="predicted"/>
<reference evidence="2 3" key="1">
    <citation type="journal article" date="2013" name="Mar. Genomics">
        <title>Expression of sulfatases in Rhodopirellula baltica and the diversity of sulfatases in the genus Rhodopirellula.</title>
        <authorList>
            <person name="Wegner C.E."/>
            <person name="Richter-Heitmann T."/>
            <person name="Klindworth A."/>
            <person name="Klockow C."/>
            <person name="Richter M."/>
            <person name="Achstetter T."/>
            <person name="Glockner F.O."/>
            <person name="Harder J."/>
        </authorList>
    </citation>
    <scope>NUCLEOTIDE SEQUENCE [LARGE SCALE GENOMIC DNA]</scope>
    <source>
        <strain evidence="2 3">SM41</strain>
    </source>
</reference>
<name>M5U075_9BACT</name>
<dbReference type="AlphaFoldDB" id="M5U075"/>
<evidence type="ECO:0000313" key="3">
    <source>
        <dbReference type="Proteomes" id="UP000011885"/>
    </source>
</evidence>
<dbReference type="OrthoDB" id="291753at2"/>